<evidence type="ECO:0000256" key="7">
    <source>
        <dbReference type="ARBA" id="ARBA00022763"/>
    </source>
</evidence>
<evidence type="ECO:0000256" key="11">
    <source>
        <dbReference type="ARBA" id="ARBA00023204"/>
    </source>
</evidence>
<dbReference type="PROSITE" id="PS00764">
    <property type="entry name" value="ENDONUCLEASE_III_1"/>
    <property type="match status" value="1"/>
</dbReference>
<proteinExistence type="inferred from homology"/>
<dbReference type="InterPro" id="IPR023170">
    <property type="entry name" value="HhH_base_excis_C"/>
</dbReference>
<evidence type="ECO:0000256" key="2">
    <source>
        <dbReference type="ARBA" id="ARBA00008343"/>
    </source>
</evidence>
<dbReference type="Pfam" id="PF14815">
    <property type="entry name" value="NUDIX_4"/>
    <property type="match status" value="1"/>
</dbReference>
<comment type="function">
    <text evidence="13">Adenine glycosylase active on G-A mispairs.</text>
</comment>
<feature type="domain" description="HhH-GPD" evidence="14">
    <location>
        <begin position="69"/>
        <end position="220"/>
    </location>
</feature>
<keyword evidence="8" id="KW-0378">Hydrolase</keyword>
<gene>
    <name evidence="15" type="primary">mutY</name>
    <name evidence="15" type="ORF">EA187_09520</name>
</gene>
<dbReference type="InterPro" id="IPR005760">
    <property type="entry name" value="A/G_AdeGlyc_MutY"/>
</dbReference>
<evidence type="ECO:0000313" key="15">
    <source>
        <dbReference type="EMBL" id="RVU44769.1"/>
    </source>
</evidence>
<dbReference type="CDD" id="cd03431">
    <property type="entry name" value="NUDIX_DNA_Glycosylase_C-MutY"/>
    <property type="match status" value="1"/>
</dbReference>
<comment type="catalytic activity">
    <reaction evidence="1 13">
        <text>Hydrolyzes free adenine bases from 7,8-dihydro-8-oxoguanine:adenine mismatched double-stranded DNA, leaving an apurinic site.</text>
        <dbReference type="EC" id="3.2.2.31"/>
    </reaction>
</comment>
<comment type="cofactor">
    <cofactor evidence="13">
        <name>[4Fe-4S] cluster</name>
        <dbReference type="ChEBI" id="CHEBI:49883"/>
    </cofactor>
    <text evidence="13">Binds 1 [4Fe-4S] cluster.</text>
</comment>
<dbReference type="SMART" id="SM00478">
    <property type="entry name" value="ENDO3c"/>
    <property type="match status" value="1"/>
</dbReference>
<keyword evidence="5" id="KW-0004">4Fe-4S</keyword>
<dbReference type="EMBL" id="SADD01000004">
    <property type="protein sequence ID" value="RVU44769.1"/>
    <property type="molecule type" value="Genomic_DNA"/>
</dbReference>
<dbReference type="InterPro" id="IPR003265">
    <property type="entry name" value="HhH-GPD_domain"/>
</dbReference>
<dbReference type="InterPro" id="IPR029119">
    <property type="entry name" value="MutY_C"/>
</dbReference>
<evidence type="ECO:0000256" key="8">
    <source>
        <dbReference type="ARBA" id="ARBA00022801"/>
    </source>
</evidence>
<protein>
    <recommendedName>
        <fullName evidence="4 13">Adenine DNA glycosylase</fullName>
        <ecNumber evidence="3 13">3.2.2.31</ecNumber>
    </recommendedName>
</protein>
<keyword evidence="7 13" id="KW-0227">DNA damage</keyword>
<keyword evidence="11" id="KW-0234">DNA repair</keyword>
<evidence type="ECO:0000256" key="5">
    <source>
        <dbReference type="ARBA" id="ARBA00022485"/>
    </source>
</evidence>
<dbReference type="InterPro" id="IPR004036">
    <property type="entry name" value="Endonuclease-III-like_CS2"/>
</dbReference>
<evidence type="ECO:0000313" key="16">
    <source>
        <dbReference type="Proteomes" id="UP000282926"/>
    </source>
</evidence>
<keyword evidence="16" id="KW-1185">Reference proteome</keyword>
<keyword evidence="10" id="KW-0411">Iron-sulfur</keyword>
<dbReference type="NCBIfam" id="TIGR01084">
    <property type="entry name" value="mutY"/>
    <property type="match status" value="1"/>
</dbReference>
<dbReference type="InterPro" id="IPR044298">
    <property type="entry name" value="MIG/MutY"/>
</dbReference>
<evidence type="ECO:0000256" key="3">
    <source>
        <dbReference type="ARBA" id="ARBA00012045"/>
    </source>
</evidence>
<comment type="caution">
    <text evidence="15">The sequence shown here is derived from an EMBL/GenBank/DDBJ whole genome shotgun (WGS) entry which is preliminary data.</text>
</comment>
<dbReference type="InterPro" id="IPR004035">
    <property type="entry name" value="Endouclease-III_FeS-bd_BS"/>
</dbReference>
<evidence type="ECO:0000256" key="4">
    <source>
        <dbReference type="ARBA" id="ARBA00022023"/>
    </source>
</evidence>
<evidence type="ECO:0000256" key="6">
    <source>
        <dbReference type="ARBA" id="ARBA00022723"/>
    </source>
</evidence>
<dbReference type="InterPro" id="IPR011257">
    <property type="entry name" value="DNA_glycosylase"/>
</dbReference>
<dbReference type="SMART" id="SM00525">
    <property type="entry name" value="FES"/>
    <property type="match status" value="1"/>
</dbReference>
<evidence type="ECO:0000256" key="10">
    <source>
        <dbReference type="ARBA" id="ARBA00023014"/>
    </source>
</evidence>
<accession>A0ABY0CUF5</accession>
<dbReference type="Pfam" id="PF00730">
    <property type="entry name" value="HhH-GPD"/>
    <property type="match status" value="1"/>
</dbReference>
<keyword evidence="12 13" id="KW-0326">Glycosidase</keyword>
<dbReference type="Gene3D" id="1.10.340.30">
    <property type="entry name" value="Hypothetical protein, domain 2"/>
    <property type="match status" value="1"/>
</dbReference>
<keyword evidence="6" id="KW-0479">Metal-binding</keyword>
<dbReference type="PANTHER" id="PTHR42944">
    <property type="entry name" value="ADENINE DNA GLYCOSYLASE"/>
    <property type="match status" value="1"/>
</dbReference>
<evidence type="ECO:0000256" key="13">
    <source>
        <dbReference type="RuleBase" id="RU365096"/>
    </source>
</evidence>
<name>A0ABY0CUF5_9DELT</name>
<reference evidence="15 16" key="1">
    <citation type="submission" date="2019-01" db="EMBL/GenBank/DDBJ databases">
        <title>Lujinxingia litoralis gen. nov., sp. nov. and Lujinxingia sediminis gen. nov., sp. nov., new members in the order Bradymonadales, isolated from coastal sediment.</title>
        <authorList>
            <person name="Li C.-M."/>
        </authorList>
    </citation>
    <scope>NUCLEOTIDE SEQUENCE [LARGE SCALE GENOMIC DNA]</scope>
    <source>
        <strain evidence="15 16">SEH01</strain>
    </source>
</reference>
<dbReference type="EC" id="3.2.2.31" evidence="3 13"/>
<keyword evidence="9 13" id="KW-0408">Iron</keyword>
<organism evidence="15 16">
    <name type="scientific">Lujinxingia sediminis</name>
    <dbReference type="NCBI Taxonomy" id="2480984"/>
    <lineage>
        <taxon>Bacteria</taxon>
        <taxon>Deltaproteobacteria</taxon>
        <taxon>Bradymonadales</taxon>
        <taxon>Lujinxingiaceae</taxon>
        <taxon>Lujinxingia</taxon>
    </lineage>
</organism>
<sequence length="386" mass="42943">MRRRRGLRGVDQPVCGAGAGVSEVLVASGWGERKDEFQRALLSWFWRARRDLPWRGVGDPYATWVSEIMLQQTQVITVIDYFQRWMARFPDVQSLAAADEEEVLEQWSGLGYYRRARFLHRAAKVVVDEHGGAIPSTLEGLRRLPGVGPYTAGAIASIAFGLPAPIVDGNVIRVFARLFAIAGDPRSTANQKIFWELAEALVDRNKPGDFNEALMELGARVCAPRSPACLLCPVREYCAGFASGEPEALPEVARRSAVKPMRALTVVVHRRGTSGRDMLVGPREAGGLLAGMLEFPTVEREGTRWPELDEVASLLGMPIVAEEVGEVTHIFSHRRLQTRMYAAEIDAPVTVAEERWRWVPELELGQAAISALTRKIYERWKTSEPV</sequence>
<evidence type="ECO:0000259" key="14">
    <source>
        <dbReference type="SMART" id="SM00478"/>
    </source>
</evidence>
<dbReference type="Gene3D" id="1.10.1670.10">
    <property type="entry name" value="Helix-hairpin-Helix base-excision DNA repair enzymes (C-terminal)"/>
    <property type="match status" value="1"/>
</dbReference>
<evidence type="ECO:0000256" key="12">
    <source>
        <dbReference type="ARBA" id="ARBA00023295"/>
    </source>
</evidence>
<dbReference type="Proteomes" id="UP000282926">
    <property type="component" value="Unassembled WGS sequence"/>
</dbReference>
<evidence type="ECO:0000256" key="1">
    <source>
        <dbReference type="ARBA" id="ARBA00000843"/>
    </source>
</evidence>
<dbReference type="SUPFAM" id="SSF55811">
    <property type="entry name" value="Nudix"/>
    <property type="match status" value="1"/>
</dbReference>
<dbReference type="InterPro" id="IPR015797">
    <property type="entry name" value="NUDIX_hydrolase-like_dom_sf"/>
</dbReference>
<comment type="similarity">
    <text evidence="2 13">Belongs to the Nth/MutY family.</text>
</comment>
<evidence type="ECO:0000256" key="9">
    <source>
        <dbReference type="ARBA" id="ARBA00023004"/>
    </source>
</evidence>
<dbReference type="PROSITE" id="PS01155">
    <property type="entry name" value="ENDONUCLEASE_III_2"/>
    <property type="match status" value="1"/>
</dbReference>
<dbReference type="PANTHER" id="PTHR42944:SF1">
    <property type="entry name" value="ADENINE DNA GLYCOSYLASE"/>
    <property type="match status" value="1"/>
</dbReference>
<dbReference type="InterPro" id="IPR003651">
    <property type="entry name" value="Endonuclease3_FeS-loop_motif"/>
</dbReference>
<dbReference type="InterPro" id="IPR000445">
    <property type="entry name" value="HhH_motif"/>
</dbReference>
<dbReference type="Pfam" id="PF00633">
    <property type="entry name" value="HHH"/>
    <property type="match status" value="1"/>
</dbReference>
<dbReference type="CDD" id="cd00056">
    <property type="entry name" value="ENDO3c"/>
    <property type="match status" value="1"/>
</dbReference>
<dbReference type="Gene3D" id="3.90.79.10">
    <property type="entry name" value="Nucleoside Triphosphate Pyrophosphohydrolase"/>
    <property type="match status" value="1"/>
</dbReference>
<dbReference type="SUPFAM" id="SSF48150">
    <property type="entry name" value="DNA-glycosylase"/>
    <property type="match status" value="1"/>
</dbReference>